<proteinExistence type="predicted"/>
<evidence type="ECO:0000256" key="1">
    <source>
        <dbReference type="SAM" id="SignalP"/>
    </source>
</evidence>
<comment type="caution">
    <text evidence="2">The sequence shown here is derived from an EMBL/GenBank/DDBJ whole genome shotgun (WGS) entry which is preliminary data.</text>
</comment>
<dbReference type="Proteomes" id="UP001232992">
    <property type="component" value="Unassembled WGS sequence"/>
</dbReference>
<dbReference type="EMBL" id="JAQOSQ010000015">
    <property type="protein sequence ID" value="MDJ1184466.1"/>
    <property type="molecule type" value="Genomic_DNA"/>
</dbReference>
<keyword evidence="3" id="KW-1185">Reference proteome</keyword>
<organism evidence="2 3">
    <name type="scientific">Roseofilum casamattae BLCC-M143</name>
    <dbReference type="NCBI Taxonomy" id="3022442"/>
    <lineage>
        <taxon>Bacteria</taxon>
        <taxon>Bacillati</taxon>
        <taxon>Cyanobacteriota</taxon>
        <taxon>Cyanophyceae</taxon>
        <taxon>Desertifilales</taxon>
        <taxon>Desertifilaceae</taxon>
        <taxon>Roseofilum</taxon>
        <taxon>Roseofilum casamattae</taxon>
    </lineage>
</organism>
<reference evidence="2 3" key="1">
    <citation type="submission" date="2023-01" db="EMBL/GenBank/DDBJ databases">
        <title>Novel diversity within Roseofilum (Cyanobacteria; Desertifilaceae) from marine benthic mats with descriptions of four novel species.</title>
        <authorList>
            <person name="Wang Y."/>
            <person name="Berthold D.E."/>
            <person name="Hu J."/>
            <person name="Lefler F.W."/>
            <person name="Laughinghouse H.D. IV."/>
        </authorList>
    </citation>
    <scope>NUCLEOTIDE SEQUENCE [LARGE SCALE GENOMIC DNA]</scope>
    <source>
        <strain evidence="2 3">BLCC-M143</strain>
    </source>
</reference>
<feature type="chain" id="PRO_5045526606" evidence="1">
    <location>
        <begin position="43"/>
        <end position="406"/>
    </location>
</feature>
<keyword evidence="1" id="KW-0732">Signal</keyword>
<name>A0ABT7BZ34_9CYAN</name>
<protein>
    <submittedName>
        <fullName evidence="2">Uncharacterized protein</fullName>
    </submittedName>
</protein>
<feature type="signal peptide" evidence="1">
    <location>
        <begin position="1"/>
        <end position="42"/>
    </location>
</feature>
<evidence type="ECO:0000313" key="3">
    <source>
        <dbReference type="Proteomes" id="UP001232992"/>
    </source>
</evidence>
<sequence length="406" mass="44820">MMGRIRLWMIGLSSFVLVAGTAVWKKALPMFLCLLLSMPSSACFSNSYDNKASAAIPPSPNESIPTSNPIGDIPRIRKPRVKLDLQQTLPADFQVSSQMPFSSGKREILLVSPSTGIKQTYTVNLPGRQFQMYEIAFANIRDIDSSNLSPTSRYLLEDIPTEAINRFQVDFERNKPSEIILANGTRGEFSPGEITIRSPGGEALEILNFSELDFGKDSLITRTQSNREKSKLLANSPNCNDTATSAMERLARRMESQGNQIVVGKNQATKTVGLALSITAGALKNNINSRQSISQVTCEKPVQCNEERANGANEVRSDLFAIPPGINRQVILEYQFFNIEDTIEVNYDGKQVFIDGPKSGLHQKSFTLPDNAEFVGVKVTGNVNPETRWWYVISCSGSATLEKPEI</sequence>
<dbReference type="RefSeq" id="WP_283759120.1">
    <property type="nucleotide sequence ID" value="NZ_JAQOSQ010000015.1"/>
</dbReference>
<gene>
    <name evidence="2" type="ORF">PMH09_14865</name>
</gene>
<evidence type="ECO:0000313" key="2">
    <source>
        <dbReference type="EMBL" id="MDJ1184466.1"/>
    </source>
</evidence>
<accession>A0ABT7BZ34</accession>